<feature type="compositionally biased region" description="Basic and acidic residues" evidence="1">
    <location>
        <begin position="237"/>
        <end position="246"/>
    </location>
</feature>
<protein>
    <recommendedName>
        <fullName evidence="4">PH domain-containing protein</fullName>
    </recommendedName>
</protein>
<feature type="compositionally biased region" description="Polar residues" evidence="1">
    <location>
        <begin position="148"/>
        <end position="173"/>
    </location>
</feature>
<sequence>ASGFLSQLYPRESDAETVTGRSPSSHGQSESGFSQGRSEGSYHSRNRSEGSYHSQSRSEGVYSQSRSEGTLSQGRSEGSYGQGRSEGSYSQGRSDGSYTQGRSEASRNPTRSEATYSQGRSEGGFSQERSEGGRTQSSGTHSQGSSTYLRGTSTYQDSQAYTPTYTQDSSTCVPGTEEYTEGSEGYTQEESDTCTQGSRTPPPVLPKSPRTPRGARTPTTPKRAMTPVEPKTPNPSAEDKFADWQDRTPQAGDKAGTPHTAVIPLTPHTGTPKTVAGVMTPKTQTGAMTPRTPGGRYGKALSEASTAPTSAEGLIRQRISREVVTSVPVPSESKAITLGHHGHGQEPMRISALWYLNVHAPPPIEWLRTQAILYPNVLILTWTGPTRGRRVVMLDLVNCTEVRSTRAPSPSHPNTRGDVGSAAARLQSADLAETLCLFQLYTDGVEMLGTDTARERVRWVGAIWDVLATIARGLPRALTNGSESESGTLQLSLRLRWIAETADDISVASLVPSFDAPSLRRTTSIADLEVEADIDRRPAPASSSSKEESNFLSPPRSRSRVSGSDGGGYQTPGTDRARSSRYSASNVTRQENTYVPTDTEQST</sequence>
<feature type="region of interest" description="Disordered" evidence="1">
    <location>
        <begin position="1"/>
        <end position="311"/>
    </location>
</feature>
<feature type="compositionally biased region" description="Polar residues" evidence="1">
    <location>
        <begin position="19"/>
        <end position="39"/>
    </location>
</feature>
<evidence type="ECO:0000313" key="3">
    <source>
        <dbReference type="Proteomes" id="UP000663843"/>
    </source>
</evidence>
<accession>A0A8H3GZ16</accession>
<gene>
    <name evidence="2" type="ORF">RDB_LOCUS107971</name>
</gene>
<name>A0A8H3GZ16_9AGAM</name>
<evidence type="ECO:0000256" key="1">
    <source>
        <dbReference type="SAM" id="MobiDB-lite"/>
    </source>
</evidence>
<dbReference type="AlphaFoldDB" id="A0A8H3GZ16"/>
<dbReference type="EMBL" id="CAJMWT010003478">
    <property type="protein sequence ID" value="CAE6472458.1"/>
    <property type="molecule type" value="Genomic_DNA"/>
</dbReference>
<feature type="compositionally biased region" description="Basic and acidic residues" evidence="1">
    <location>
        <begin position="40"/>
        <end position="50"/>
    </location>
</feature>
<feature type="compositionally biased region" description="Polar residues" evidence="1">
    <location>
        <begin position="580"/>
        <end position="603"/>
    </location>
</feature>
<comment type="caution">
    <text evidence="2">The sequence shown here is derived from an EMBL/GenBank/DDBJ whole genome shotgun (WGS) entry which is preliminary data.</text>
</comment>
<dbReference type="Proteomes" id="UP000663843">
    <property type="component" value="Unassembled WGS sequence"/>
</dbReference>
<reference evidence="2" key="1">
    <citation type="submission" date="2021-01" db="EMBL/GenBank/DDBJ databases">
        <authorList>
            <person name="Kaushik A."/>
        </authorList>
    </citation>
    <scope>NUCLEOTIDE SEQUENCE</scope>
    <source>
        <strain evidence="2">AG2-2IIIB</strain>
    </source>
</reference>
<evidence type="ECO:0008006" key="4">
    <source>
        <dbReference type="Google" id="ProtNLM"/>
    </source>
</evidence>
<organism evidence="2 3">
    <name type="scientific">Rhizoctonia solani</name>
    <dbReference type="NCBI Taxonomy" id="456999"/>
    <lineage>
        <taxon>Eukaryota</taxon>
        <taxon>Fungi</taxon>
        <taxon>Dikarya</taxon>
        <taxon>Basidiomycota</taxon>
        <taxon>Agaricomycotina</taxon>
        <taxon>Agaricomycetes</taxon>
        <taxon>Cantharellales</taxon>
        <taxon>Ceratobasidiaceae</taxon>
        <taxon>Rhizoctonia</taxon>
    </lineage>
</organism>
<evidence type="ECO:0000313" key="2">
    <source>
        <dbReference type="EMBL" id="CAE6472458.1"/>
    </source>
</evidence>
<feature type="compositionally biased region" description="Low complexity" evidence="1">
    <location>
        <begin position="211"/>
        <end position="223"/>
    </location>
</feature>
<feature type="region of interest" description="Disordered" evidence="1">
    <location>
        <begin position="531"/>
        <end position="603"/>
    </location>
</feature>
<proteinExistence type="predicted"/>
<feature type="compositionally biased region" description="Polar residues" evidence="1">
    <location>
        <begin position="85"/>
        <end position="120"/>
    </location>
</feature>
<feature type="non-terminal residue" evidence="2">
    <location>
        <position position="1"/>
    </location>
</feature>
<feature type="compositionally biased region" description="Low complexity" evidence="1">
    <location>
        <begin position="133"/>
        <end position="147"/>
    </location>
</feature>
<feature type="compositionally biased region" description="Polar residues" evidence="1">
    <location>
        <begin position="51"/>
        <end position="76"/>
    </location>
</feature>